<comment type="caution">
    <text evidence="20">Lacks conserved residue(s) required for the propagation of feature annotation.</text>
</comment>
<evidence type="ECO:0000256" key="17">
    <source>
        <dbReference type="ARBA" id="ARBA00075482"/>
    </source>
</evidence>
<dbReference type="Pfam" id="PF01225">
    <property type="entry name" value="Mur_ligase"/>
    <property type="match status" value="1"/>
</dbReference>
<dbReference type="UniPathway" id="UPA00219"/>
<evidence type="ECO:0000256" key="13">
    <source>
        <dbReference type="ARBA" id="ARBA00050251"/>
    </source>
</evidence>
<evidence type="ECO:0000256" key="16">
    <source>
        <dbReference type="ARBA" id="ARBA00072883"/>
    </source>
</evidence>
<feature type="binding site" evidence="20">
    <location>
        <position position="459"/>
    </location>
    <ligand>
        <name>meso-2,6-diaminopimelate</name>
        <dbReference type="ChEBI" id="CHEBI:57791"/>
    </ligand>
</feature>
<evidence type="ECO:0000256" key="10">
    <source>
        <dbReference type="ARBA" id="ARBA00022984"/>
    </source>
</evidence>
<evidence type="ECO:0000256" key="4">
    <source>
        <dbReference type="ARBA" id="ARBA00022598"/>
    </source>
</evidence>
<organism evidence="25 26">
    <name type="scientific">Amphibacillus marinus</name>
    <dbReference type="NCBI Taxonomy" id="872970"/>
    <lineage>
        <taxon>Bacteria</taxon>
        <taxon>Bacillati</taxon>
        <taxon>Bacillota</taxon>
        <taxon>Bacilli</taxon>
        <taxon>Bacillales</taxon>
        <taxon>Bacillaceae</taxon>
        <taxon>Amphibacillus</taxon>
    </lineage>
</organism>
<dbReference type="GO" id="GO:0008765">
    <property type="term" value="F:UDP-N-acetylmuramoylalanyl-D-glutamate-2,6-diaminopimelate ligase activity"/>
    <property type="evidence" value="ECO:0007669"/>
    <property type="project" value="UniProtKB-UniRule"/>
</dbReference>
<dbReference type="Gene3D" id="3.40.1390.10">
    <property type="entry name" value="MurE/MurF, N-terminal domain"/>
    <property type="match status" value="1"/>
</dbReference>
<keyword evidence="26" id="KW-1185">Reference proteome</keyword>
<feature type="binding site" evidence="20">
    <location>
        <begin position="409"/>
        <end position="412"/>
    </location>
    <ligand>
        <name>meso-2,6-diaminopimelate</name>
        <dbReference type="ChEBI" id="CHEBI:57791"/>
    </ligand>
</feature>
<keyword evidence="11 20" id="KW-0131">Cell cycle</keyword>
<accession>A0A1H8I3R9</accession>
<dbReference type="Pfam" id="PF08245">
    <property type="entry name" value="Mur_ligase_M"/>
    <property type="match status" value="1"/>
</dbReference>
<keyword evidence="6 20" id="KW-0547">Nucleotide-binding</keyword>
<feature type="binding site" evidence="20">
    <location>
        <position position="385"/>
    </location>
    <ligand>
        <name>meso-2,6-diaminopimelate</name>
        <dbReference type="ChEBI" id="CHEBI:57791"/>
    </ligand>
</feature>
<feature type="domain" description="Mur ligase N-terminal catalytic" evidence="22">
    <location>
        <begin position="24"/>
        <end position="93"/>
    </location>
</feature>
<keyword evidence="12 20" id="KW-0961">Cell wall biogenesis/degradation</keyword>
<dbReference type="RefSeq" id="WP_091494506.1">
    <property type="nucleotide sequence ID" value="NZ_FODJ01000001.1"/>
</dbReference>
<dbReference type="GO" id="GO:0005524">
    <property type="term" value="F:ATP binding"/>
    <property type="evidence" value="ECO:0007669"/>
    <property type="project" value="UniProtKB-UniRule"/>
</dbReference>
<evidence type="ECO:0000256" key="19">
    <source>
        <dbReference type="ARBA" id="ARBA00081560"/>
    </source>
</evidence>
<evidence type="ECO:0000256" key="18">
    <source>
        <dbReference type="ARBA" id="ARBA00076158"/>
    </source>
</evidence>
<feature type="modified residue" description="N6-carboxylysine" evidence="20">
    <location>
        <position position="219"/>
    </location>
</feature>
<proteinExistence type="inferred from homology"/>
<dbReference type="SUPFAM" id="SSF53623">
    <property type="entry name" value="MurD-like peptide ligases, catalytic domain"/>
    <property type="match status" value="1"/>
</dbReference>
<dbReference type="STRING" id="872970.SAMN04488134_101522"/>
<feature type="short sequence motif" description="Meso-diaminopimelate recognition motif" evidence="20">
    <location>
        <begin position="409"/>
        <end position="412"/>
    </location>
</feature>
<feature type="binding site" evidence="20">
    <location>
        <begin position="110"/>
        <end position="116"/>
    </location>
    <ligand>
        <name>ATP</name>
        <dbReference type="ChEBI" id="CHEBI:30616"/>
    </ligand>
</feature>
<feature type="binding site" evidence="20">
    <location>
        <position position="151"/>
    </location>
    <ligand>
        <name>UDP-N-acetyl-alpha-D-muramoyl-L-alanyl-D-glutamate</name>
        <dbReference type="ChEBI" id="CHEBI:83900"/>
    </ligand>
</feature>
<evidence type="ECO:0000256" key="9">
    <source>
        <dbReference type="ARBA" id="ARBA00022960"/>
    </source>
</evidence>
<evidence type="ECO:0000256" key="14">
    <source>
        <dbReference type="ARBA" id="ARBA00056782"/>
    </source>
</evidence>
<name>A0A1H8I3R9_9BACI</name>
<dbReference type="InterPro" id="IPR036615">
    <property type="entry name" value="Mur_ligase_C_dom_sf"/>
</dbReference>
<comment type="pathway">
    <text evidence="1 20 21">Cell wall biogenesis; peptidoglycan biosynthesis.</text>
</comment>
<dbReference type="InterPro" id="IPR000713">
    <property type="entry name" value="Mur_ligase_N"/>
</dbReference>
<comment type="catalytic activity">
    <reaction evidence="13 20">
        <text>UDP-N-acetyl-alpha-D-muramoyl-L-alanyl-D-glutamate + meso-2,6-diaminopimelate + ATP = UDP-N-acetyl-alpha-D-muramoyl-L-alanyl-gamma-D-glutamyl-meso-2,6-diaminopimelate + ADP + phosphate + H(+)</text>
        <dbReference type="Rhea" id="RHEA:23676"/>
        <dbReference type="ChEBI" id="CHEBI:15378"/>
        <dbReference type="ChEBI" id="CHEBI:30616"/>
        <dbReference type="ChEBI" id="CHEBI:43474"/>
        <dbReference type="ChEBI" id="CHEBI:57791"/>
        <dbReference type="ChEBI" id="CHEBI:83900"/>
        <dbReference type="ChEBI" id="CHEBI:83905"/>
        <dbReference type="ChEBI" id="CHEBI:456216"/>
        <dbReference type="EC" id="6.3.2.13"/>
    </reaction>
</comment>
<feature type="binding site" evidence="20">
    <location>
        <position position="463"/>
    </location>
    <ligand>
        <name>meso-2,6-diaminopimelate</name>
        <dbReference type="ChEBI" id="CHEBI:57791"/>
    </ligand>
</feature>
<feature type="binding site" evidence="20">
    <location>
        <position position="32"/>
    </location>
    <ligand>
        <name>UDP-N-acetyl-alpha-D-muramoyl-L-alanyl-D-glutamate</name>
        <dbReference type="ChEBI" id="CHEBI:83900"/>
    </ligand>
</feature>
<comment type="PTM">
    <text evidence="20">Carboxylation is probably crucial for Mg(2+) binding and, consequently, for the gamma-phosphate positioning of ATP.</text>
</comment>
<keyword evidence="5 20" id="KW-0132">Cell division</keyword>
<dbReference type="GO" id="GO:0009252">
    <property type="term" value="P:peptidoglycan biosynthetic process"/>
    <property type="evidence" value="ECO:0007669"/>
    <property type="project" value="UniProtKB-UniRule"/>
</dbReference>
<keyword evidence="10 20" id="KW-0573">Peptidoglycan synthesis</keyword>
<evidence type="ECO:0000313" key="25">
    <source>
        <dbReference type="EMBL" id="SEN63420.1"/>
    </source>
</evidence>
<evidence type="ECO:0000256" key="8">
    <source>
        <dbReference type="ARBA" id="ARBA00022842"/>
    </source>
</evidence>
<evidence type="ECO:0000256" key="11">
    <source>
        <dbReference type="ARBA" id="ARBA00023306"/>
    </source>
</evidence>
<evidence type="ECO:0000313" key="26">
    <source>
        <dbReference type="Proteomes" id="UP000199300"/>
    </source>
</evidence>
<dbReference type="InterPro" id="IPR004101">
    <property type="entry name" value="Mur_ligase_C"/>
</dbReference>
<dbReference type="SUPFAM" id="SSF53244">
    <property type="entry name" value="MurD-like peptide ligases, peptide-binding domain"/>
    <property type="match status" value="1"/>
</dbReference>
<feature type="domain" description="Mur ligase central" evidence="24">
    <location>
        <begin position="108"/>
        <end position="314"/>
    </location>
</feature>
<dbReference type="GO" id="GO:0000287">
    <property type="term" value="F:magnesium ion binding"/>
    <property type="evidence" value="ECO:0007669"/>
    <property type="project" value="UniProtKB-UniRule"/>
</dbReference>
<evidence type="ECO:0000256" key="12">
    <source>
        <dbReference type="ARBA" id="ARBA00023316"/>
    </source>
</evidence>
<keyword evidence="4 20" id="KW-0436">Ligase</keyword>
<dbReference type="PANTHER" id="PTHR23135:SF4">
    <property type="entry name" value="UDP-N-ACETYLMURAMOYL-L-ALANYL-D-GLUTAMATE--2,6-DIAMINOPIMELATE LIGASE MURE HOMOLOG, CHLOROPLASTIC"/>
    <property type="match status" value="1"/>
</dbReference>
<evidence type="ECO:0000259" key="23">
    <source>
        <dbReference type="Pfam" id="PF02875"/>
    </source>
</evidence>
<dbReference type="Pfam" id="PF02875">
    <property type="entry name" value="Mur_ligase_C"/>
    <property type="match status" value="1"/>
</dbReference>
<dbReference type="InterPro" id="IPR005761">
    <property type="entry name" value="UDP-N-AcMur-Glu-dNH2Pim_ligase"/>
</dbReference>
<dbReference type="GO" id="GO:0005737">
    <property type="term" value="C:cytoplasm"/>
    <property type="evidence" value="ECO:0007669"/>
    <property type="project" value="UniProtKB-SubCell"/>
</dbReference>
<sequence>MKTLKQLLDTIKFNYSIIGDRNIEIHGIKVDSRAVNQGDLFICLKGYTVDGHRFVDQAVSNGAVAIVAEEEISADVPVILVADTNRVLSYLANVFFDFPTNDIHLIGVTGTNGKTSITYLLDTIFTYAQKKTALIGTIQMKIGDHVYPTANTTPEPSYLFSSFKKMVDQQIDHCMMEVSSHALELGRVNGCDFDLAIFTNLSQDHLDFHGSIEDYVKAKQRLFYQLGNSINQAKPKYAIINHDDQYANDFIYATSQPVITYGLTKEADVYADDIVLSSTGSTFSMHALGDTVKIKTPLMGQFNIYNILAAATAASLSGVELNTIKESIEQITGVRGRFEPVKGNQPFGVIIDYAHTPDSLENVLTTIKSFVEGKIYLVVGCGGDRDRTKRPLMAAIGETYADYMILTSDNPRSENPMQIIVDMETGLKKANYKIELDREQAIIDVITMAEVGDVVLIAGKGHETYQIIADQTIDFDDYQIASQALNKRYNASEEGR</sequence>
<evidence type="ECO:0000256" key="6">
    <source>
        <dbReference type="ARBA" id="ARBA00022741"/>
    </source>
</evidence>
<dbReference type="InterPro" id="IPR013221">
    <property type="entry name" value="Mur_ligase_cen"/>
</dbReference>
<keyword evidence="8 20" id="KW-0460">Magnesium</keyword>
<dbReference type="InterPro" id="IPR036565">
    <property type="entry name" value="Mur-like_cat_sf"/>
</dbReference>
<evidence type="ECO:0000256" key="5">
    <source>
        <dbReference type="ARBA" id="ARBA00022618"/>
    </source>
</evidence>
<keyword evidence="3 20" id="KW-0963">Cytoplasm</keyword>
<feature type="domain" description="Mur ligase C-terminal" evidence="23">
    <location>
        <begin position="336"/>
        <end position="461"/>
    </location>
</feature>
<evidence type="ECO:0000256" key="20">
    <source>
        <dbReference type="HAMAP-Rule" id="MF_00208"/>
    </source>
</evidence>
<comment type="function">
    <text evidence="14 20">Catalyzes the addition of meso-diaminopimelic acid to the nucleotide precursor UDP-N-acetylmuramoyl-L-alanyl-D-glutamate (UMAG) in the biosynthesis of bacterial cell-wall peptidoglycan.</text>
</comment>
<evidence type="ECO:0000259" key="22">
    <source>
        <dbReference type="Pfam" id="PF01225"/>
    </source>
</evidence>
<dbReference type="GO" id="GO:0051301">
    <property type="term" value="P:cell division"/>
    <property type="evidence" value="ECO:0007669"/>
    <property type="project" value="UniProtKB-KW"/>
</dbReference>
<evidence type="ECO:0000256" key="21">
    <source>
        <dbReference type="RuleBase" id="RU004135"/>
    </source>
</evidence>
<dbReference type="Gene3D" id="3.90.190.20">
    <property type="entry name" value="Mur ligase, C-terminal domain"/>
    <property type="match status" value="1"/>
</dbReference>
<dbReference type="GO" id="GO:0071555">
    <property type="term" value="P:cell wall organization"/>
    <property type="evidence" value="ECO:0007669"/>
    <property type="project" value="UniProtKB-KW"/>
</dbReference>
<dbReference type="NCBIfam" id="NF001126">
    <property type="entry name" value="PRK00139.1-4"/>
    <property type="match status" value="1"/>
</dbReference>
<comment type="similarity">
    <text evidence="2 20">Belongs to the MurCDEF family. MurE subfamily.</text>
</comment>
<evidence type="ECO:0000256" key="1">
    <source>
        <dbReference type="ARBA" id="ARBA00004752"/>
    </source>
</evidence>
<comment type="subcellular location">
    <subcellularLocation>
        <location evidence="20 21">Cytoplasm</location>
    </subcellularLocation>
</comment>
<gene>
    <name evidence="20" type="primary">murE</name>
    <name evidence="25" type="ORF">SAMN04488134_101522</name>
</gene>
<evidence type="ECO:0000256" key="15">
    <source>
        <dbReference type="ARBA" id="ARBA00066633"/>
    </source>
</evidence>
<dbReference type="FunFam" id="3.90.190.20:FF:000006">
    <property type="entry name" value="UDP-N-acetylmuramoyl-L-alanyl-D-glutamate--2,6-diaminopimelate ligase"/>
    <property type="match status" value="1"/>
</dbReference>
<dbReference type="EC" id="6.3.2.13" evidence="15 20"/>
<dbReference type="HAMAP" id="MF_00208">
    <property type="entry name" value="MurE"/>
    <property type="match status" value="1"/>
</dbReference>
<dbReference type="AlphaFoldDB" id="A0A1H8I3R9"/>
<dbReference type="EMBL" id="FODJ01000001">
    <property type="protein sequence ID" value="SEN63420.1"/>
    <property type="molecule type" value="Genomic_DNA"/>
</dbReference>
<evidence type="ECO:0000256" key="7">
    <source>
        <dbReference type="ARBA" id="ARBA00022840"/>
    </source>
</evidence>
<dbReference type="GO" id="GO:0008360">
    <property type="term" value="P:regulation of cell shape"/>
    <property type="evidence" value="ECO:0007669"/>
    <property type="project" value="UniProtKB-KW"/>
</dbReference>
<feature type="binding site" evidence="20">
    <location>
        <begin position="152"/>
        <end position="153"/>
    </location>
    <ligand>
        <name>UDP-N-acetyl-alpha-D-muramoyl-L-alanyl-D-glutamate</name>
        <dbReference type="ChEBI" id="CHEBI:83900"/>
    </ligand>
</feature>
<dbReference type="NCBIfam" id="TIGR01085">
    <property type="entry name" value="murE"/>
    <property type="match status" value="1"/>
</dbReference>
<dbReference type="PANTHER" id="PTHR23135">
    <property type="entry name" value="MUR LIGASE FAMILY MEMBER"/>
    <property type="match status" value="1"/>
</dbReference>
<dbReference type="Proteomes" id="UP000199300">
    <property type="component" value="Unassembled WGS sequence"/>
</dbReference>
<evidence type="ECO:0000256" key="2">
    <source>
        <dbReference type="ARBA" id="ARBA00005898"/>
    </source>
</evidence>
<dbReference type="NCBIfam" id="NF001124">
    <property type="entry name" value="PRK00139.1-2"/>
    <property type="match status" value="1"/>
</dbReference>
<reference evidence="25 26" key="1">
    <citation type="submission" date="2016-10" db="EMBL/GenBank/DDBJ databases">
        <authorList>
            <person name="de Groot N.N."/>
        </authorList>
    </citation>
    <scope>NUCLEOTIDE SEQUENCE [LARGE SCALE GENOMIC DNA]</scope>
    <source>
        <strain evidence="25 26">CGMCC 1.10434</strain>
    </source>
</reference>
<feature type="binding site" evidence="20">
    <location>
        <position position="187"/>
    </location>
    <ligand>
        <name>UDP-N-acetyl-alpha-D-muramoyl-L-alanyl-D-glutamate</name>
        <dbReference type="ChEBI" id="CHEBI:83900"/>
    </ligand>
</feature>
<evidence type="ECO:0000256" key="3">
    <source>
        <dbReference type="ARBA" id="ARBA00022490"/>
    </source>
</evidence>
<dbReference type="InterPro" id="IPR035911">
    <property type="entry name" value="MurE/MurF_N"/>
</dbReference>
<dbReference type="Gene3D" id="3.40.1190.10">
    <property type="entry name" value="Mur-like, catalytic domain"/>
    <property type="match status" value="1"/>
</dbReference>
<dbReference type="FunFam" id="3.40.1390.10:FF:000005">
    <property type="entry name" value="UDP-N-acetylmuramoyl-L-alanyl-D-glutamate--2,6-diaminopimelate ligase"/>
    <property type="match status" value="1"/>
</dbReference>
<dbReference type="SUPFAM" id="SSF63418">
    <property type="entry name" value="MurE/MurF N-terminal domain"/>
    <property type="match status" value="1"/>
</dbReference>
<evidence type="ECO:0000259" key="24">
    <source>
        <dbReference type="Pfam" id="PF08245"/>
    </source>
</evidence>
<keyword evidence="7 20" id="KW-0067">ATP-binding</keyword>
<protein>
    <recommendedName>
        <fullName evidence="16 20">UDP-N-acetylmuramoyl-L-alanyl-D-glutamate--2,6-diaminopimelate ligase</fullName>
        <ecNumber evidence="15 20">6.3.2.13</ecNumber>
    </recommendedName>
    <alternativeName>
        <fullName evidence="17 20">Meso-A2pm-adding enzyme</fullName>
    </alternativeName>
    <alternativeName>
        <fullName evidence="18 20">Meso-diaminopimelate-adding enzyme</fullName>
    </alternativeName>
    <alternativeName>
        <fullName evidence="19 20">UDP-MurNAc-L-Ala-D-Glu:meso-diaminopimelate ligase</fullName>
    </alternativeName>
    <alternativeName>
        <fullName evidence="20">UDP-MurNAc-tripeptide synthetase</fullName>
    </alternativeName>
    <alternativeName>
        <fullName evidence="20">UDP-N-acetylmuramyl-tripeptide synthetase</fullName>
    </alternativeName>
</protein>
<dbReference type="OrthoDB" id="9800958at2"/>
<comment type="cofactor">
    <cofactor evidence="20">
        <name>Mg(2+)</name>
        <dbReference type="ChEBI" id="CHEBI:18420"/>
    </cofactor>
</comment>
<feature type="binding site" evidence="20">
    <location>
        <position position="179"/>
    </location>
    <ligand>
        <name>UDP-N-acetyl-alpha-D-muramoyl-L-alanyl-D-glutamate</name>
        <dbReference type="ChEBI" id="CHEBI:83900"/>
    </ligand>
</feature>
<keyword evidence="9 20" id="KW-0133">Cell shape</keyword>